<evidence type="ECO:0000256" key="1">
    <source>
        <dbReference type="SAM" id="SignalP"/>
    </source>
</evidence>
<keyword evidence="1" id="KW-0732">Signal</keyword>
<dbReference type="PaxDb" id="3880-AES99770"/>
<evidence type="ECO:0000313" key="3">
    <source>
        <dbReference type="EMBL" id="RHN57264.1"/>
    </source>
</evidence>
<dbReference type="Gramene" id="rna32786">
    <property type="protein sequence ID" value="RHN57264.1"/>
    <property type="gene ID" value="gene32786"/>
</dbReference>
<dbReference type="InterPro" id="IPR010800">
    <property type="entry name" value="GRP"/>
</dbReference>
<reference evidence="4" key="3">
    <citation type="submission" date="2015-04" db="UniProtKB">
        <authorList>
            <consortium name="EnsemblPlants"/>
        </authorList>
    </citation>
    <scope>IDENTIFICATION</scope>
    <source>
        <strain evidence="4">cv. Jemalong A17</strain>
    </source>
</reference>
<dbReference type="EMBL" id="PSQE01000005">
    <property type="protein sequence ID" value="RHN57264.1"/>
    <property type="molecule type" value="Genomic_DNA"/>
</dbReference>
<dbReference type="EnsemblPlants" id="AES99770">
    <property type="protein sequence ID" value="AES99770"/>
    <property type="gene ID" value="MTR_5g084540"/>
</dbReference>
<dbReference type="Proteomes" id="UP000265566">
    <property type="component" value="Chromosome 5"/>
</dbReference>
<organism evidence="2 5">
    <name type="scientific">Medicago truncatula</name>
    <name type="common">Barrel medic</name>
    <name type="synonym">Medicago tribuloides</name>
    <dbReference type="NCBI Taxonomy" id="3880"/>
    <lineage>
        <taxon>Eukaryota</taxon>
        <taxon>Viridiplantae</taxon>
        <taxon>Streptophyta</taxon>
        <taxon>Embryophyta</taxon>
        <taxon>Tracheophyta</taxon>
        <taxon>Spermatophyta</taxon>
        <taxon>Magnoliopsida</taxon>
        <taxon>eudicotyledons</taxon>
        <taxon>Gunneridae</taxon>
        <taxon>Pentapetalae</taxon>
        <taxon>rosids</taxon>
        <taxon>fabids</taxon>
        <taxon>Fabales</taxon>
        <taxon>Fabaceae</taxon>
        <taxon>Papilionoideae</taxon>
        <taxon>50 kb inversion clade</taxon>
        <taxon>NPAAA clade</taxon>
        <taxon>Hologalegina</taxon>
        <taxon>IRL clade</taxon>
        <taxon>Trifolieae</taxon>
        <taxon>Medicago</taxon>
    </lineage>
</organism>
<feature type="chain" id="PRO_5014573406" evidence="1">
    <location>
        <begin position="26"/>
        <end position="160"/>
    </location>
</feature>
<dbReference type="OMA" id="RCCSHAE"/>
<feature type="signal peptide" evidence="1">
    <location>
        <begin position="1"/>
        <end position="25"/>
    </location>
</feature>
<dbReference type="PANTHER" id="PTHR37372:SF1">
    <property type="entry name" value="GEO07177P1"/>
    <property type="match status" value="1"/>
</dbReference>
<accession>G7K7E0</accession>
<dbReference type="KEGG" id="mtr:11431229"/>
<gene>
    <name evidence="4" type="primary">11431229</name>
    <name evidence="2" type="ordered locus">MTR_5g084540</name>
    <name evidence="3" type="ORF">MtrunA17_Chr5g0438501</name>
</gene>
<reference evidence="3" key="4">
    <citation type="journal article" date="2018" name="Nat. Plants">
        <title>Whole-genome landscape of Medicago truncatula symbiotic genes.</title>
        <authorList>
            <person name="Pecrix Y."/>
            <person name="Gamas P."/>
            <person name="Carrere S."/>
        </authorList>
    </citation>
    <scope>NUCLEOTIDE SEQUENCE</scope>
    <source>
        <tissue evidence="3">Leaves</tissue>
    </source>
</reference>
<proteinExistence type="predicted"/>
<reference evidence="2 5" key="2">
    <citation type="journal article" date="2014" name="BMC Genomics">
        <title>An improved genome release (version Mt4.0) for the model legume Medicago truncatula.</title>
        <authorList>
            <person name="Tang H."/>
            <person name="Krishnakumar V."/>
            <person name="Bidwell S."/>
            <person name="Rosen B."/>
            <person name="Chan A."/>
            <person name="Zhou S."/>
            <person name="Gentzbittel L."/>
            <person name="Childs K.L."/>
            <person name="Yandell M."/>
            <person name="Gundlach H."/>
            <person name="Mayer K.F."/>
            <person name="Schwartz D.C."/>
            <person name="Town C.D."/>
        </authorList>
    </citation>
    <scope>GENOME REANNOTATION</scope>
    <source>
        <strain evidence="4 5">cv. Jemalong A17</strain>
    </source>
</reference>
<keyword evidence="5" id="KW-1185">Reference proteome</keyword>
<dbReference type="InterPro" id="IPR052872">
    <property type="entry name" value="ESR_Regulator"/>
</dbReference>
<dbReference type="HOGENOM" id="CLU_105596_0_0_1"/>
<dbReference type="STRING" id="3880.G7K7E0"/>
<dbReference type="eggNOG" id="ENOG502S5AC">
    <property type="taxonomic scope" value="Eukaryota"/>
</dbReference>
<evidence type="ECO:0000313" key="5">
    <source>
        <dbReference type="Proteomes" id="UP000002051"/>
    </source>
</evidence>
<evidence type="ECO:0000313" key="4">
    <source>
        <dbReference type="EnsemblPlants" id="AES99770"/>
    </source>
</evidence>
<dbReference type="AlphaFoldDB" id="G7K7E0"/>
<dbReference type="PANTHER" id="PTHR37372">
    <property type="entry name" value="OS06G0316800 PROTEIN"/>
    <property type="match status" value="1"/>
</dbReference>
<sequence>MDSKKAILILGLLAMVLLISSEVSARDLTETTSDAKKEVVEKTNEVNDAKYGGGYNGGGYNHGGGYNGGGYNHGGGGYNNGGGYNHGGGGYNNGGGYNHGGGGYNGGGYNHGGGGYNGGGYNHGGGGYNHGGGGCQYHCHGRCCSHAEFVAMQAKDNTQN</sequence>
<name>G7K7E0_MEDTR</name>
<dbReference type="OrthoDB" id="1436654at2759"/>
<dbReference type="Proteomes" id="UP000002051">
    <property type="component" value="Chromosome 5"/>
</dbReference>
<reference evidence="2 5" key="1">
    <citation type="journal article" date="2011" name="Nature">
        <title>The Medicago genome provides insight into the evolution of rhizobial symbioses.</title>
        <authorList>
            <person name="Young N.D."/>
            <person name="Debelle F."/>
            <person name="Oldroyd G.E."/>
            <person name="Geurts R."/>
            <person name="Cannon S.B."/>
            <person name="Udvardi M.K."/>
            <person name="Benedito V.A."/>
            <person name="Mayer K.F."/>
            <person name="Gouzy J."/>
            <person name="Schoof H."/>
            <person name="Van de Peer Y."/>
            <person name="Proost S."/>
            <person name="Cook D.R."/>
            <person name="Meyers B.C."/>
            <person name="Spannagl M."/>
            <person name="Cheung F."/>
            <person name="De Mita S."/>
            <person name="Krishnakumar V."/>
            <person name="Gundlach H."/>
            <person name="Zhou S."/>
            <person name="Mudge J."/>
            <person name="Bharti A.K."/>
            <person name="Murray J.D."/>
            <person name="Naoumkina M.A."/>
            <person name="Rosen B."/>
            <person name="Silverstein K.A."/>
            <person name="Tang H."/>
            <person name="Rombauts S."/>
            <person name="Zhao P.X."/>
            <person name="Zhou P."/>
            <person name="Barbe V."/>
            <person name="Bardou P."/>
            <person name="Bechner M."/>
            <person name="Bellec A."/>
            <person name="Berger A."/>
            <person name="Berges H."/>
            <person name="Bidwell S."/>
            <person name="Bisseling T."/>
            <person name="Choisne N."/>
            <person name="Couloux A."/>
            <person name="Denny R."/>
            <person name="Deshpande S."/>
            <person name="Dai X."/>
            <person name="Doyle J.J."/>
            <person name="Dudez A.M."/>
            <person name="Farmer A.D."/>
            <person name="Fouteau S."/>
            <person name="Franken C."/>
            <person name="Gibelin C."/>
            <person name="Gish J."/>
            <person name="Goldstein S."/>
            <person name="Gonzalez A.J."/>
            <person name="Green P.J."/>
            <person name="Hallab A."/>
            <person name="Hartog M."/>
            <person name="Hua A."/>
            <person name="Humphray S.J."/>
            <person name="Jeong D.H."/>
            <person name="Jing Y."/>
            <person name="Jocker A."/>
            <person name="Kenton S.M."/>
            <person name="Kim D.J."/>
            <person name="Klee K."/>
            <person name="Lai H."/>
            <person name="Lang C."/>
            <person name="Lin S."/>
            <person name="Macmil S.L."/>
            <person name="Magdelenat G."/>
            <person name="Matthews L."/>
            <person name="McCorrison J."/>
            <person name="Monaghan E.L."/>
            <person name="Mun J.H."/>
            <person name="Najar F.Z."/>
            <person name="Nicholson C."/>
            <person name="Noirot C."/>
            <person name="O'Bleness M."/>
            <person name="Paule C.R."/>
            <person name="Poulain J."/>
            <person name="Prion F."/>
            <person name="Qin B."/>
            <person name="Qu C."/>
            <person name="Retzel E.F."/>
            <person name="Riddle C."/>
            <person name="Sallet E."/>
            <person name="Samain S."/>
            <person name="Samson N."/>
            <person name="Sanders I."/>
            <person name="Saurat O."/>
            <person name="Scarpelli C."/>
            <person name="Schiex T."/>
            <person name="Segurens B."/>
            <person name="Severin A.J."/>
            <person name="Sherrier D.J."/>
            <person name="Shi R."/>
            <person name="Sims S."/>
            <person name="Singer S.R."/>
            <person name="Sinharoy S."/>
            <person name="Sterck L."/>
            <person name="Viollet A."/>
            <person name="Wang B.B."/>
            <person name="Wang K."/>
            <person name="Wang M."/>
            <person name="Wang X."/>
            <person name="Warfsmann J."/>
            <person name="Weissenbach J."/>
            <person name="White D.D."/>
            <person name="White J.D."/>
            <person name="Wiley G.B."/>
            <person name="Wincker P."/>
            <person name="Xing Y."/>
            <person name="Yang L."/>
            <person name="Yao Z."/>
            <person name="Ying F."/>
            <person name="Zhai J."/>
            <person name="Zhou L."/>
            <person name="Zuber A."/>
            <person name="Denarie J."/>
            <person name="Dixon R.A."/>
            <person name="May G.D."/>
            <person name="Schwartz D.C."/>
            <person name="Rogers J."/>
            <person name="Quetier F."/>
            <person name="Town C.D."/>
            <person name="Roe B.A."/>
        </authorList>
    </citation>
    <scope>NUCLEOTIDE SEQUENCE [LARGE SCALE GENOMIC DNA]</scope>
    <source>
        <strain evidence="2">A17</strain>
        <strain evidence="4 5">cv. Jemalong A17</strain>
    </source>
</reference>
<evidence type="ECO:0000313" key="2">
    <source>
        <dbReference type="EMBL" id="AES99770.1"/>
    </source>
</evidence>
<dbReference type="EMBL" id="CM001221">
    <property type="protein sequence ID" value="AES99770.1"/>
    <property type="molecule type" value="Genomic_DNA"/>
</dbReference>
<protein>
    <submittedName>
        <fullName evidence="2">Leguminosin group485 secreted peptide</fullName>
    </submittedName>
    <submittedName>
        <fullName evidence="3">Putative glycine rich protein</fullName>
    </submittedName>
</protein>
<dbReference type="Pfam" id="PF07172">
    <property type="entry name" value="GRP"/>
    <property type="match status" value="1"/>
</dbReference>